<evidence type="ECO:0000259" key="6">
    <source>
        <dbReference type="PROSITE" id="PS51332"/>
    </source>
</evidence>
<dbReference type="OrthoDB" id="9804952at2"/>
<dbReference type="InterPro" id="IPR051198">
    <property type="entry name" value="BchE-like"/>
</dbReference>
<dbReference type="GO" id="GO:0031419">
    <property type="term" value="F:cobalamin binding"/>
    <property type="evidence" value="ECO:0007669"/>
    <property type="project" value="InterPro"/>
</dbReference>
<evidence type="ECO:0000256" key="2">
    <source>
        <dbReference type="ARBA" id="ARBA00022691"/>
    </source>
</evidence>
<dbReference type="PANTHER" id="PTHR43409">
    <property type="entry name" value="ANAEROBIC MAGNESIUM-PROTOPORPHYRIN IX MONOMETHYL ESTER CYCLASE-RELATED"/>
    <property type="match status" value="1"/>
</dbReference>
<dbReference type="EMBL" id="JH600068">
    <property type="protein sequence ID" value="EIG54972.1"/>
    <property type="molecule type" value="Genomic_DNA"/>
</dbReference>
<dbReference type="InterPro" id="IPR034466">
    <property type="entry name" value="Methyltransferase_Class_B"/>
</dbReference>
<dbReference type="AlphaFoldDB" id="I2Q5B6"/>
<dbReference type="Gene3D" id="3.40.50.280">
    <property type="entry name" value="Cobalamin-binding domain"/>
    <property type="match status" value="1"/>
</dbReference>
<dbReference type="Pfam" id="PF02310">
    <property type="entry name" value="B12-binding"/>
    <property type="match status" value="1"/>
</dbReference>
<dbReference type="GO" id="GO:0046872">
    <property type="term" value="F:metal ion binding"/>
    <property type="evidence" value="ECO:0007669"/>
    <property type="project" value="UniProtKB-KW"/>
</dbReference>
<evidence type="ECO:0000256" key="1">
    <source>
        <dbReference type="ARBA" id="ARBA00001966"/>
    </source>
</evidence>
<dbReference type="eggNOG" id="COG1032">
    <property type="taxonomic scope" value="Bacteria"/>
</dbReference>
<gene>
    <name evidence="8" type="ORF">DesU5LDRAFT_3341</name>
</gene>
<dbReference type="Gene3D" id="3.80.30.20">
    <property type="entry name" value="tm_1862 like domain"/>
    <property type="match status" value="1"/>
</dbReference>
<dbReference type="SUPFAM" id="SSF102114">
    <property type="entry name" value="Radical SAM enzymes"/>
    <property type="match status" value="1"/>
</dbReference>
<comment type="cofactor">
    <cofactor evidence="1">
        <name>[4Fe-4S] cluster</name>
        <dbReference type="ChEBI" id="CHEBI:49883"/>
    </cofactor>
</comment>
<evidence type="ECO:0000256" key="3">
    <source>
        <dbReference type="ARBA" id="ARBA00022723"/>
    </source>
</evidence>
<dbReference type="InterPro" id="IPR058240">
    <property type="entry name" value="rSAM_sf"/>
</dbReference>
<dbReference type="Pfam" id="PF04055">
    <property type="entry name" value="Radical_SAM"/>
    <property type="match status" value="1"/>
</dbReference>
<accession>I2Q5B6</accession>
<proteinExistence type="predicted"/>
<dbReference type="PROSITE" id="PS51918">
    <property type="entry name" value="RADICAL_SAM"/>
    <property type="match status" value="1"/>
</dbReference>
<keyword evidence="3" id="KW-0479">Metal-binding</keyword>
<feature type="domain" description="Radical SAM core" evidence="7">
    <location>
        <begin position="189"/>
        <end position="403"/>
    </location>
</feature>
<keyword evidence="2" id="KW-0949">S-adenosyl-L-methionine</keyword>
<dbReference type="SMART" id="SM00729">
    <property type="entry name" value="Elp3"/>
    <property type="match status" value="1"/>
</dbReference>
<dbReference type="GO" id="GO:0003824">
    <property type="term" value="F:catalytic activity"/>
    <property type="evidence" value="ECO:0007669"/>
    <property type="project" value="InterPro"/>
</dbReference>
<sequence length="452" mass="51290">MRKKILFVQAWLGREQRFYPFPIGLAAVAARLVGKHDVKGFDPNVVADPMGELARLVAEFKPDIVGLSLRNIDSTNYFDPYLFFPPFAETVRTVRRHAPAATLVAGGSGYSLFPEEIMRRLPEIDLGLYLEGDIRLEQLLCNLDDPAAVPGIYYRRDGVPVFSGASGHDPFCDDWPFPAWDIFDLEPYKRIPYSMGVETKRGCAYRCVYCCYYILNGRRYRLKSPDRVVAEIKELAKRGFKEIHFTDSVFNVPTPHAMAILGRMRDEVPGMRWNAYLSPEGITDEFVELSLAMGLSVFGCSPDTYGDAALAAMGKNMGVADIERAVEVIRRHPPAEFGANFFVNGPTYTYGTLFAILRFGLWAKLRLGRQYSLLRLIKANYIRIEPGTRIEAVAREEGVIGPDTEMLPETLDDFRKTFYINKHLRAFNAVYMPLKDLVRRLHVLLFRRGKSV</sequence>
<evidence type="ECO:0000256" key="5">
    <source>
        <dbReference type="ARBA" id="ARBA00023014"/>
    </source>
</evidence>
<dbReference type="STRING" id="596152.DesU5LDRAFT_3341"/>
<dbReference type="GO" id="GO:0051539">
    <property type="term" value="F:4 iron, 4 sulfur cluster binding"/>
    <property type="evidence" value="ECO:0007669"/>
    <property type="project" value="UniProtKB-KW"/>
</dbReference>
<dbReference type="CDD" id="cd01335">
    <property type="entry name" value="Radical_SAM"/>
    <property type="match status" value="1"/>
</dbReference>
<dbReference type="HOGENOM" id="CLU_021572_4_5_7"/>
<dbReference type="PANTHER" id="PTHR43409:SF16">
    <property type="entry name" value="SLR0320 PROTEIN"/>
    <property type="match status" value="1"/>
</dbReference>
<dbReference type="InterPro" id="IPR007197">
    <property type="entry name" value="rSAM"/>
</dbReference>
<protein>
    <submittedName>
        <fullName evidence="8">Fe-S oxidoreductase</fullName>
    </submittedName>
</protein>
<dbReference type="SFLD" id="SFLDS00029">
    <property type="entry name" value="Radical_SAM"/>
    <property type="match status" value="1"/>
</dbReference>
<dbReference type="SFLD" id="SFLDG01082">
    <property type="entry name" value="B12-binding_domain_containing"/>
    <property type="match status" value="1"/>
</dbReference>
<organism evidence="8">
    <name type="scientific">Desulfovibrio sp. U5L</name>
    <dbReference type="NCBI Taxonomy" id="596152"/>
    <lineage>
        <taxon>Bacteria</taxon>
        <taxon>Pseudomonadati</taxon>
        <taxon>Thermodesulfobacteriota</taxon>
        <taxon>Desulfovibrionia</taxon>
        <taxon>Desulfovibrionales</taxon>
        <taxon>Desulfovibrionaceae</taxon>
        <taxon>Desulfovibrio</taxon>
    </lineage>
</organism>
<reference evidence="8" key="1">
    <citation type="submission" date="2011-11" db="EMBL/GenBank/DDBJ databases">
        <title>Improved High-Quality Draft sequence of Desulfovibrio sp. U5L.</title>
        <authorList>
            <consortium name="US DOE Joint Genome Institute"/>
            <person name="Lucas S."/>
            <person name="Han J."/>
            <person name="Lapidus A."/>
            <person name="Cheng J.-F."/>
            <person name="Goodwin L."/>
            <person name="Pitluck S."/>
            <person name="Peters L."/>
            <person name="Ovchinnikova G."/>
            <person name="Held B."/>
            <person name="Detter J.C."/>
            <person name="Han C."/>
            <person name="Tapia R."/>
            <person name="Land M."/>
            <person name="Hauser L."/>
            <person name="Kyrpides N."/>
            <person name="Ivanova N."/>
            <person name="Pagani I."/>
            <person name="Gabster J."/>
            <person name="Walker C."/>
            <person name="Stolyar S."/>
            <person name="Stahl D."/>
            <person name="Arkin A."/>
            <person name="Dehal P."/>
            <person name="Hazen T."/>
            <person name="Woyke T."/>
        </authorList>
    </citation>
    <scope>NUCLEOTIDE SEQUENCE [LARGE SCALE GENOMIC DNA]</scope>
    <source>
        <strain evidence="8">U5L</strain>
    </source>
</reference>
<dbReference type="GO" id="GO:0005829">
    <property type="term" value="C:cytosol"/>
    <property type="evidence" value="ECO:0007669"/>
    <property type="project" value="TreeGrafter"/>
</dbReference>
<evidence type="ECO:0000259" key="7">
    <source>
        <dbReference type="PROSITE" id="PS51918"/>
    </source>
</evidence>
<keyword evidence="5" id="KW-0411">Iron-sulfur</keyword>
<evidence type="ECO:0000256" key="4">
    <source>
        <dbReference type="ARBA" id="ARBA00023004"/>
    </source>
</evidence>
<evidence type="ECO:0000313" key="8">
    <source>
        <dbReference type="EMBL" id="EIG54972.1"/>
    </source>
</evidence>
<dbReference type="InterPro" id="IPR006158">
    <property type="entry name" value="Cobalamin-bd"/>
</dbReference>
<dbReference type="SFLD" id="SFLDG01123">
    <property type="entry name" value="methyltransferase_(Class_B)"/>
    <property type="match status" value="1"/>
</dbReference>
<dbReference type="PROSITE" id="PS51332">
    <property type="entry name" value="B12_BINDING"/>
    <property type="match status" value="1"/>
</dbReference>
<dbReference type="InterPro" id="IPR006638">
    <property type="entry name" value="Elp3/MiaA/NifB-like_rSAM"/>
</dbReference>
<dbReference type="InterPro" id="IPR023404">
    <property type="entry name" value="rSAM_horseshoe"/>
</dbReference>
<keyword evidence="4" id="KW-0408">Iron</keyword>
<feature type="domain" description="B12-binding" evidence="6">
    <location>
        <begin position="4"/>
        <end position="150"/>
    </location>
</feature>
<name>I2Q5B6_9BACT</name>